<gene>
    <name evidence="2" type="ORF">GGR04_004361</name>
</gene>
<sequence>MPDIYAIAVSVTELAQPGIKPKDLIEAVRERHPAASKKQIVRGAFMAVITQVEAEPGKAARMHEAAISGVFDDSEPRSSGKGMKYNKKTPKSEK</sequence>
<feature type="compositionally biased region" description="Basic residues" evidence="1">
    <location>
        <begin position="84"/>
        <end position="94"/>
    </location>
</feature>
<dbReference type="EMBL" id="JACIEK010000021">
    <property type="protein sequence ID" value="MBB4000483.1"/>
    <property type="molecule type" value="Genomic_DNA"/>
</dbReference>
<evidence type="ECO:0000256" key="1">
    <source>
        <dbReference type="SAM" id="MobiDB-lite"/>
    </source>
</evidence>
<dbReference type="RefSeq" id="WP_183202335.1">
    <property type="nucleotide sequence ID" value="NZ_JACIEK010000021.1"/>
</dbReference>
<feature type="region of interest" description="Disordered" evidence="1">
    <location>
        <begin position="69"/>
        <end position="94"/>
    </location>
</feature>
<proteinExistence type="predicted"/>
<name>A0A7W6MM54_9HYPH</name>
<evidence type="ECO:0000313" key="3">
    <source>
        <dbReference type="Proteomes" id="UP000542776"/>
    </source>
</evidence>
<reference evidence="2 3" key="1">
    <citation type="submission" date="2020-08" db="EMBL/GenBank/DDBJ databases">
        <title>Genomic Encyclopedia of Type Strains, Phase IV (KMG-IV): sequencing the most valuable type-strain genomes for metagenomic binning, comparative biology and taxonomic classification.</title>
        <authorList>
            <person name="Goeker M."/>
        </authorList>
    </citation>
    <scope>NUCLEOTIDE SEQUENCE [LARGE SCALE GENOMIC DNA]</scope>
    <source>
        <strain evidence="2 3">DSM 102238</strain>
    </source>
</reference>
<keyword evidence="3" id="KW-1185">Reference proteome</keyword>
<dbReference type="Proteomes" id="UP000542776">
    <property type="component" value="Unassembled WGS sequence"/>
</dbReference>
<organism evidence="2 3">
    <name type="scientific">Aureimonas pseudogalii</name>
    <dbReference type="NCBI Taxonomy" id="1744844"/>
    <lineage>
        <taxon>Bacteria</taxon>
        <taxon>Pseudomonadati</taxon>
        <taxon>Pseudomonadota</taxon>
        <taxon>Alphaproteobacteria</taxon>
        <taxon>Hyphomicrobiales</taxon>
        <taxon>Aurantimonadaceae</taxon>
        <taxon>Aureimonas</taxon>
    </lineage>
</organism>
<protein>
    <submittedName>
        <fullName evidence="2">Putative iron-regulated membrane protein</fullName>
    </submittedName>
</protein>
<comment type="caution">
    <text evidence="2">The sequence shown here is derived from an EMBL/GenBank/DDBJ whole genome shotgun (WGS) entry which is preliminary data.</text>
</comment>
<evidence type="ECO:0000313" key="2">
    <source>
        <dbReference type="EMBL" id="MBB4000483.1"/>
    </source>
</evidence>
<dbReference type="AlphaFoldDB" id="A0A7W6MM54"/>
<accession>A0A7W6MM54</accession>